<dbReference type="OrthoDB" id="5298181at2"/>
<dbReference type="RefSeq" id="WP_132543670.1">
    <property type="nucleotide sequence ID" value="NZ_SLWY01000014.1"/>
</dbReference>
<name>A0A4R2L8G7_9GAMM</name>
<dbReference type="Proteomes" id="UP000295765">
    <property type="component" value="Unassembled WGS sequence"/>
</dbReference>
<dbReference type="GO" id="GO:0006355">
    <property type="term" value="P:regulation of DNA-templated transcription"/>
    <property type="evidence" value="ECO:0007669"/>
    <property type="project" value="InterPro"/>
</dbReference>
<dbReference type="InterPro" id="IPR002145">
    <property type="entry name" value="CopG"/>
</dbReference>
<accession>A0A4R2L8G7</accession>
<comment type="caution">
    <text evidence="2">The sequence shown here is derived from an EMBL/GenBank/DDBJ whole genome shotgun (WGS) entry which is preliminary data.</text>
</comment>
<keyword evidence="3" id="KW-1185">Reference proteome</keyword>
<dbReference type="Pfam" id="PF01402">
    <property type="entry name" value="RHH_1"/>
    <property type="match status" value="1"/>
</dbReference>
<dbReference type="CDD" id="cd21631">
    <property type="entry name" value="RHH_CopG_NikR-like"/>
    <property type="match status" value="1"/>
</dbReference>
<feature type="domain" description="Ribbon-helix-helix protein CopG" evidence="1">
    <location>
        <begin position="4"/>
        <end position="40"/>
    </location>
</feature>
<evidence type="ECO:0000313" key="2">
    <source>
        <dbReference type="EMBL" id="TCO80499.1"/>
    </source>
</evidence>
<gene>
    <name evidence="2" type="ORF">EV699_114146</name>
</gene>
<dbReference type="EMBL" id="SLWY01000014">
    <property type="protein sequence ID" value="TCO80499.1"/>
    <property type="molecule type" value="Genomic_DNA"/>
</dbReference>
<protein>
    <submittedName>
        <fullName evidence="2">Ribbon-helix-helix CopG family protein</fullName>
    </submittedName>
</protein>
<dbReference type="InterPro" id="IPR013321">
    <property type="entry name" value="Arc_rbn_hlx_hlx"/>
</dbReference>
<sequence length="72" mass="8359">MLGLRLDAETERRLTELAQRRGCSKSAITREALLEYLERQATPEEARRQSALVALADRDEDWLLDQDESGWR</sequence>
<dbReference type="InterPro" id="IPR010985">
    <property type="entry name" value="Ribbon_hlx_hlx"/>
</dbReference>
<proteinExistence type="predicted"/>
<dbReference type="Gene3D" id="1.10.1220.10">
    <property type="entry name" value="Met repressor-like"/>
    <property type="match status" value="1"/>
</dbReference>
<organism evidence="2 3">
    <name type="scientific">Plasticicumulans lactativorans</name>
    <dbReference type="NCBI Taxonomy" id="1133106"/>
    <lineage>
        <taxon>Bacteria</taxon>
        <taxon>Pseudomonadati</taxon>
        <taxon>Pseudomonadota</taxon>
        <taxon>Gammaproteobacteria</taxon>
        <taxon>Candidatus Competibacteraceae</taxon>
        <taxon>Plasticicumulans</taxon>
    </lineage>
</organism>
<reference evidence="2 3" key="1">
    <citation type="submission" date="2019-03" db="EMBL/GenBank/DDBJ databases">
        <title>Genomic Encyclopedia of Type Strains, Phase IV (KMG-IV): sequencing the most valuable type-strain genomes for metagenomic binning, comparative biology and taxonomic classification.</title>
        <authorList>
            <person name="Goeker M."/>
        </authorList>
    </citation>
    <scope>NUCLEOTIDE SEQUENCE [LARGE SCALE GENOMIC DNA]</scope>
    <source>
        <strain evidence="2 3">DSM 25287</strain>
    </source>
</reference>
<evidence type="ECO:0000259" key="1">
    <source>
        <dbReference type="Pfam" id="PF01402"/>
    </source>
</evidence>
<evidence type="ECO:0000313" key="3">
    <source>
        <dbReference type="Proteomes" id="UP000295765"/>
    </source>
</evidence>
<dbReference type="AlphaFoldDB" id="A0A4R2L8G7"/>
<dbReference type="SUPFAM" id="SSF47598">
    <property type="entry name" value="Ribbon-helix-helix"/>
    <property type="match status" value="1"/>
</dbReference>